<gene>
    <name evidence="1" type="ORF">HUO14_02845</name>
</gene>
<dbReference type="Gene3D" id="1.10.10.10">
    <property type="entry name" value="Winged helix-like DNA-binding domain superfamily/Winged helix DNA-binding domain"/>
    <property type="match status" value="1"/>
</dbReference>
<sequence>MTLEVEAEYAELAKLELRKQRQRDQYLSKSDIFGDPAWEVMLEAYVAATESRCVRLTDLGRDLGKPVAIVTRLALILESEGYVERCRSHDNGGLRCLQLTVDAFSWCEQCLDLRSDDGEFQNN</sequence>
<dbReference type="RefSeq" id="WP_176278355.1">
    <property type="nucleotide sequence ID" value="NZ_JABWMH010000001.1"/>
</dbReference>
<dbReference type="InterPro" id="IPR036388">
    <property type="entry name" value="WH-like_DNA-bd_sf"/>
</dbReference>
<evidence type="ECO:0000313" key="2">
    <source>
        <dbReference type="Proteomes" id="UP000652427"/>
    </source>
</evidence>
<dbReference type="EMBL" id="JABWMH010000001">
    <property type="protein sequence ID" value="NVD26842.1"/>
    <property type="molecule type" value="Genomic_DNA"/>
</dbReference>
<proteinExistence type="predicted"/>
<comment type="caution">
    <text evidence="1">The sequence shown here is derived from an EMBL/GenBank/DDBJ whole genome shotgun (WGS) entry which is preliminary data.</text>
</comment>
<accession>A0ABX2MZG6</accession>
<name>A0ABX2MZG6_9SPHN</name>
<evidence type="ECO:0000313" key="1">
    <source>
        <dbReference type="EMBL" id="NVD26842.1"/>
    </source>
</evidence>
<organism evidence="1 2">
    <name type="scientific">Parasphingorhabdus flavimaris</name>
    <dbReference type="NCBI Taxonomy" id="266812"/>
    <lineage>
        <taxon>Bacteria</taxon>
        <taxon>Pseudomonadati</taxon>
        <taxon>Pseudomonadota</taxon>
        <taxon>Alphaproteobacteria</taxon>
        <taxon>Sphingomonadales</taxon>
        <taxon>Sphingomonadaceae</taxon>
        <taxon>Parasphingorhabdus</taxon>
    </lineage>
</organism>
<dbReference type="SUPFAM" id="SSF46785">
    <property type="entry name" value="Winged helix' DNA-binding domain"/>
    <property type="match status" value="1"/>
</dbReference>
<keyword evidence="2" id="KW-1185">Reference proteome</keyword>
<reference evidence="1 2" key="1">
    <citation type="submission" date="2020-06" db="EMBL/GenBank/DDBJ databases">
        <authorList>
            <person name="Kim S.-J."/>
            <person name="Park S.-J."/>
        </authorList>
    </citation>
    <scope>NUCLEOTIDE SEQUENCE [LARGE SCALE GENOMIC DNA]</scope>
    <source>
        <strain evidence="1 2">SW-151</strain>
    </source>
</reference>
<evidence type="ECO:0008006" key="3">
    <source>
        <dbReference type="Google" id="ProtNLM"/>
    </source>
</evidence>
<protein>
    <recommendedName>
        <fullName evidence="3">MarR family transcriptional regulator</fullName>
    </recommendedName>
</protein>
<dbReference type="InterPro" id="IPR036390">
    <property type="entry name" value="WH_DNA-bd_sf"/>
</dbReference>
<dbReference type="Proteomes" id="UP000652427">
    <property type="component" value="Unassembled WGS sequence"/>
</dbReference>